<proteinExistence type="predicted"/>
<organism evidence="1 2">
    <name type="scientific">Brevibacterium casei</name>
    <dbReference type="NCBI Taxonomy" id="33889"/>
    <lineage>
        <taxon>Bacteria</taxon>
        <taxon>Bacillati</taxon>
        <taxon>Actinomycetota</taxon>
        <taxon>Actinomycetes</taxon>
        <taxon>Micrococcales</taxon>
        <taxon>Brevibacteriaceae</taxon>
        <taxon>Brevibacterium</taxon>
    </lineage>
</organism>
<evidence type="ECO:0000313" key="2">
    <source>
        <dbReference type="Proteomes" id="UP000076612"/>
    </source>
</evidence>
<evidence type="ECO:0008006" key="3">
    <source>
        <dbReference type="Google" id="ProtNLM"/>
    </source>
</evidence>
<gene>
    <name evidence="1" type="ORF">AVW13_11790</name>
</gene>
<evidence type="ECO:0000313" key="1">
    <source>
        <dbReference type="EMBL" id="KZE19132.1"/>
    </source>
</evidence>
<accession>A0AB34XW44</accession>
<name>A0AB34XW44_9MICO</name>
<reference evidence="2" key="1">
    <citation type="submission" date="2016-01" db="EMBL/GenBank/DDBJ databases">
        <title>Draft genome of Chromobacterium sp. F49.</title>
        <authorList>
            <person name="Hong K.W."/>
        </authorList>
    </citation>
    <scope>NUCLEOTIDE SEQUENCE [LARGE SCALE GENOMIC DNA]</scope>
    <source>
        <strain evidence="2">M40</strain>
    </source>
</reference>
<protein>
    <recommendedName>
        <fullName evidence="3">Small CPxCG-related zinc finger protein</fullName>
    </recommendedName>
</protein>
<sequence length="59" mass="6750">MELLRSRPITGHIEDGERATYECQACLRQSTYDLDAYDISTTIPCPTCGWDEPEEENEP</sequence>
<comment type="caution">
    <text evidence="1">The sequence shown here is derived from an EMBL/GenBank/DDBJ whole genome shotgun (WGS) entry which is preliminary data.</text>
</comment>
<dbReference type="Proteomes" id="UP000076612">
    <property type="component" value="Unassembled WGS sequence"/>
</dbReference>
<dbReference type="AlphaFoldDB" id="A0AB34XW44"/>
<dbReference type="EMBL" id="LQQR01000020">
    <property type="protein sequence ID" value="KZE19132.1"/>
    <property type="molecule type" value="Genomic_DNA"/>
</dbReference>